<evidence type="ECO:0000313" key="2">
    <source>
        <dbReference type="EMBL" id="WCH98180.1"/>
    </source>
</evidence>
<proteinExistence type="predicted"/>
<keyword evidence="3" id="KW-1185">Reference proteome</keyword>
<feature type="domain" description="DSBA-like thioredoxin" evidence="1">
    <location>
        <begin position="7"/>
        <end position="209"/>
    </location>
</feature>
<dbReference type="RefSeq" id="WP_033698547.1">
    <property type="nucleotide sequence ID" value="NZ_CP116669.1"/>
</dbReference>
<organism evidence="2 3">
    <name type="scientific">Pseudomonas capeferrum</name>
    <dbReference type="NCBI Taxonomy" id="1495066"/>
    <lineage>
        <taxon>Bacteria</taxon>
        <taxon>Pseudomonadati</taxon>
        <taxon>Pseudomonadota</taxon>
        <taxon>Gammaproteobacteria</taxon>
        <taxon>Pseudomonadales</taxon>
        <taxon>Pseudomonadaceae</taxon>
        <taxon>Pseudomonas</taxon>
    </lineage>
</organism>
<dbReference type="Gene3D" id="3.40.30.10">
    <property type="entry name" value="Glutaredoxin"/>
    <property type="match status" value="1"/>
</dbReference>
<name>A0ABY7R3Q6_9PSED</name>
<dbReference type="PANTHER" id="PTHR13887">
    <property type="entry name" value="GLUTATHIONE S-TRANSFERASE KAPPA"/>
    <property type="match status" value="1"/>
</dbReference>
<dbReference type="PANTHER" id="PTHR13887:SF41">
    <property type="entry name" value="THIOREDOXIN SUPERFAMILY PROTEIN"/>
    <property type="match status" value="1"/>
</dbReference>
<protein>
    <submittedName>
        <fullName evidence="2">DsbA family oxidoreductase</fullName>
    </submittedName>
</protein>
<sequence length="222" mass="23962">MNPSLSIDVYVDFICPWCLIGKRQLQRALAQLREARPEVVINLAWQGVQLLPDLPVAGQPFAAFYRRRLGSDEAVRQRQAQVQEAASAVGEQLDFSRIARMPNTADAHRLLLHAADLGSEQQLEALLERLFAAYFRLGEDLGDRATLLRIAEQCGFAPAALAGSLRGDGRPFASASANIASRGVPCFVFDDHLPVFGAQPPEALLDAMQLALSRSAAAGAGA</sequence>
<accession>A0ABY7R3Q6</accession>
<gene>
    <name evidence="2" type="ORF">PMC74_15510</name>
</gene>
<dbReference type="Pfam" id="PF01323">
    <property type="entry name" value="DSBA"/>
    <property type="match status" value="1"/>
</dbReference>
<reference evidence="2 3" key="1">
    <citation type="journal article" date="2020" name="Front. Microbiol.">
        <title>Toward Biorecycling: Isolation of a Soil Bacterium That Grows on a Polyurethane Oligomer and Monomer.</title>
        <authorList>
            <person name="Espinosa M.J.C."/>
            <person name="Blanco A.C."/>
            <person name="Schmidgall T."/>
            <person name="Atanasoff-Kardjalieff A.K."/>
            <person name="Kappelmeyer U."/>
            <person name="Tischler D."/>
            <person name="Pieper D.H."/>
            <person name="Heipieper H.J."/>
            <person name="Eberlein C."/>
        </authorList>
    </citation>
    <scope>NUCLEOTIDE SEQUENCE [LARGE SCALE GENOMIC DNA]</scope>
    <source>
        <strain evidence="2 3">TDA1</strain>
    </source>
</reference>
<evidence type="ECO:0000313" key="3">
    <source>
        <dbReference type="Proteomes" id="UP001214301"/>
    </source>
</evidence>
<dbReference type="InterPro" id="IPR036249">
    <property type="entry name" value="Thioredoxin-like_sf"/>
</dbReference>
<dbReference type="Proteomes" id="UP001214301">
    <property type="component" value="Chromosome"/>
</dbReference>
<dbReference type="EMBL" id="CP116669">
    <property type="protein sequence ID" value="WCH98180.1"/>
    <property type="molecule type" value="Genomic_DNA"/>
</dbReference>
<dbReference type="SUPFAM" id="SSF52833">
    <property type="entry name" value="Thioredoxin-like"/>
    <property type="match status" value="1"/>
</dbReference>
<dbReference type="InterPro" id="IPR001853">
    <property type="entry name" value="DSBA-like_thioredoxin_dom"/>
</dbReference>
<evidence type="ECO:0000259" key="1">
    <source>
        <dbReference type="Pfam" id="PF01323"/>
    </source>
</evidence>
<dbReference type="GeneID" id="301035549"/>
<dbReference type="CDD" id="cd03024">
    <property type="entry name" value="DsbA_FrnE"/>
    <property type="match status" value="1"/>
</dbReference>